<dbReference type="GO" id="GO:0000155">
    <property type="term" value="F:phosphorelay sensor kinase activity"/>
    <property type="evidence" value="ECO:0007669"/>
    <property type="project" value="InterPro"/>
</dbReference>
<dbReference type="SUPFAM" id="SSF55785">
    <property type="entry name" value="PYP-like sensor domain (PAS domain)"/>
    <property type="match status" value="3"/>
</dbReference>
<dbReference type="SMART" id="SM00387">
    <property type="entry name" value="HATPase_c"/>
    <property type="match status" value="1"/>
</dbReference>
<evidence type="ECO:0000259" key="14">
    <source>
        <dbReference type="PROSITE" id="PS50113"/>
    </source>
</evidence>
<keyword evidence="16" id="KW-1185">Reference proteome</keyword>
<dbReference type="SMART" id="SM00091">
    <property type="entry name" value="PAS"/>
    <property type="match status" value="1"/>
</dbReference>
<dbReference type="InterPro" id="IPR000014">
    <property type="entry name" value="PAS"/>
</dbReference>
<evidence type="ECO:0000256" key="7">
    <source>
        <dbReference type="ARBA" id="ARBA00022777"/>
    </source>
</evidence>
<dbReference type="CDD" id="cd00082">
    <property type="entry name" value="HisKA"/>
    <property type="match status" value="1"/>
</dbReference>
<dbReference type="Pfam" id="PF00512">
    <property type="entry name" value="HisKA"/>
    <property type="match status" value="1"/>
</dbReference>
<comment type="subcellular location">
    <subcellularLocation>
        <location evidence="2">Membrane</location>
    </subcellularLocation>
</comment>
<dbReference type="GO" id="GO:0005886">
    <property type="term" value="C:plasma membrane"/>
    <property type="evidence" value="ECO:0007669"/>
    <property type="project" value="TreeGrafter"/>
</dbReference>
<evidence type="ECO:0000313" key="16">
    <source>
        <dbReference type="Proteomes" id="UP000019483"/>
    </source>
</evidence>
<evidence type="ECO:0000256" key="1">
    <source>
        <dbReference type="ARBA" id="ARBA00000085"/>
    </source>
</evidence>
<keyword evidence="5" id="KW-0808">Transferase</keyword>
<dbReference type="SUPFAM" id="SSF47384">
    <property type="entry name" value="Homodimeric domain of signal transducing histidine kinase"/>
    <property type="match status" value="1"/>
</dbReference>
<dbReference type="NCBIfam" id="TIGR00229">
    <property type="entry name" value="sensory_box"/>
    <property type="match status" value="2"/>
</dbReference>
<evidence type="ECO:0000256" key="6">
    <source>
        <dbReference type="ARBA" id="ARBA00022741"/>
    </source>
</evidence>
<accession>W9DU22</accession>
<keyword evidence="6" id="KW-0547">Nucleotide-binding</keyword>
<dbReference type="InterPro" id="IPR036890">
    <property type="entry name" value="HATPase_C_sf"/>
</dbReference>
<evidence type="ECO:0000256" key="4">
    <source>
        <dbReference type="ARBA" id="ARBA00022553"/>
    </source>
</evidence>
<organism evidence="15 16">
    <name type="scientific">Methanolobus tindarius DSM 2278</name>
    <dbReference type="NCBI Taxonomy" id="1090322"/>
    <lineage>
        <taxon>Archaea</taxon>
        <taxon>Methanobacteriati</taxon>
        <taxon>Methanobacteriota</taxon>
        <taxon>Stenosarchaea group</taxon>
        <taxon>Methanomicrobia</taxon>
        <taxon>Methanosarcinales</taxon>
        <taxon>Methanosarcinaceae</taxon>
        <taxon>Methanolobus</taxon>
    </lineage>
</organism>
<dbReference type="EC" id="2.7.13.3" evidence="3"/>
<name>W9DU22_METTI</name>
<evidence type="ECO:0000256" key="2">
    <source>
        <dbReference type="ARBA" id="ARBA00004370"/>
    </source>
</evidence>
<dbReference type="EMBL" id="AZAJ01000001">
    <property type="protein sequence ID" value="ETA69303.1"/>
    <property type="molecule type" value="Genomic_DNA"/>
</dbReference>
<keyword evidence="9" id="KW-0902">Two-component regulatory system</keyword>
<evidence type="ECO:0000256" key="8">
    <source>
        <dbReference type="ARBA" id="ARBA00022840"/>
    </source>
</evidence>
<dbReference type="SMART" id="SM00086">
    <property type="entry name" value="PAC"/>
    <property type="match status" value="3"/>
</dbReference>
<dbReference type="Gene3D" id="1.10.287.130">
    <property type="match status" value="1"/>
</dbReference>
<dbReference type="InterPro" id="IPR003594">
    <property type="entry name" value="HATPase_dom"/>
</dbReference>
<evidence type="ECO:0000256" key="5">
    <source>
        <dbReference type="ARBA" id="ARBA00022679"/>
    </source>
</evidence>
<feature type="domain" description="PAS" evidence="13">
    <location>
        <begin position="268"/>
        <end position="310"/>
    </location>
</feature>
<dbReference type="InterPro" id="IPR035965">
    <property type="entry name" value="PAS-like_dom_sf"/>
</dbReference>
<sequence length="632" mass="71133">MMPAKNDKKSNFVFDTKSIDLWDDGVIILSPDGKVFFTNKAWKHFSEKHEPDGQCKEGSDFFAFCSENPNINSKEKTKIIEAGIKKVICGKKSSFKTEYSYKYNGNIGWFLLKVHPLSSETPTGVLLHHIDITKTKNKLIESEELLNDVCQIAKIGGWEFEVESGKGKWTPEVAKIHELDPEIPTDTDFGFTFYPPGSREIIEEAIKNVIERGRPYDLELELISAKGNHKWVRTTGHPKIFDGKVVKVTGSLQDISDRKLAEKGLEMEAMKRRILIEQSADGIVIIDHNGKVFEANKKFASMLGYTEEEITSLYMWDWDTEYTREQLIEMISLADEVGVTHETRQRCKDGTLIDVEVSGNGAIFGKEKLIFCVCRDITERKNAEEALINAKQMAEDASTSKSEFLATMSHELRTPLNSIIGFSEILTHEIVGELNDKQSEYVEHISNSGKHLLGLINSILDFSKMEAGKMEICCCPFCVGDVVEEVRATIIPIAERKNIKIKVSVEPDLTMNADRTKFKQILYNLIGNAIKFTEQGGTVSINIKQVGDMIHTSVKDNGIGISSENTDRLFEPFKQLSKYNIREQGGTGLGLTIVKKYVEMHKGKIWVKSQPGKGSTFEFVIPVESKVEGLNF</sequence>
<keyword evidence="8" id="KW-0067">ATP-binding</keyword>
<proteinExistence type="predicted"/>
<dbReference type="InterPro" id="IPR013655">
    <property type="entry name" value="PAS_fold_3"/>
</dbReference>
<dbReference type="InterPro" id="IPR036097">
    <property type="entry name" value="HisK_dim/P_sf"/>
</dbReference>
<dbReference type="PROSITE" id="PS50109">
    <property type="entry name" value="HIS_KIN"/>
    <property type="match status" value="1"/>
</dbReference>
<dbReference type="Pfam" id="PF08447">
    <property type="entry name" value="PAS_3"/>
    <property type="match status" value="1"/>
</dbReference>
<evidence type="ECO:0000256" key="11">
    <source>
        <dbReference type="ARBA" id="ARBA00023306"/>
    </source>
</evidence>
<evidence type="ECO:0000313" key="15">
    <source>
        <dbReference type="EMBL" id="ETA69303.1"/>
    </source>
</evidence>
<dbReference type="OrthoDB" id="342253at2157"/>
<dbReference type="Gene3D" id="3.30.450.20">
    <property type="entry name" value="PAS domain"/>
    <property type="match status" value="2"/>
</dbReference>
<dbReference type="SMART" id="SM00388">
    <property type="entry name" value="HisKA"/>
    <property type="match status" value="1"/>
</dbReference>
<keyword evidence="7" id="KW-0418">Kinase</keyword>
<keyword evidence="10" id="KW-0472">Membrane</keyword>
<dbReference type="Proteomes" id="UP000019483">
    <property type="component" value="Unassembled WGS sequence"/>
</dbReference>
<dbReference type="AlphaFoldDB" id="W9DU22"/>
<dbReference type="SUPFAM" id="SSF55874">
    <property type="entry name" value="ATPase domain of HSP90 chaperone/DNA topoisomerase II/histidine kinase"/>
    <property type="match status" value="1"/>
</dbReference>
<dbReference type="InterPro" id="IPR001610">
    <property type="entry name" value="PAC"/>
</dbReference>
<dbReference type="STRING" id="1090322.MettiDRAFT_2799"/>
<dbReference type="FunFam" id="1.10.287.130:FF:000038">
    <property type="entry name" value="Sensory transduction histidine kinase"/>
    <property type="match status" value="1"/>
</dbReference>
<dbReference type="InterPro" id="IPR005467">
    <property type="entry name" value="His_kinase_dom"/>
</dbReference>
<dbReference type="InterPro" id="IPR000700">
    <property type="entry name" value="PAS-assoc_C"/>
</dbReference>
<dbReference type="Gene3D" id="3.30.565.10">
    <property type="entry name" value="Histidine kinase-like ATPase, C-terminal domain"/>
    <property type="match status" value="1"/>
</dbReference>
<reference evidence="15 16" key="1">
    <citation type="submission" date="2013-08" db="EMBL/GenBank/DDBJ databases">
        <authorList>
            <consortium name="DOE Joint Genome Institute"/>
            <person name="Eisen J."/>
            <person name="Huntemann M."/>
            <person name="Han J."/>
            <person name="Chen A."/>
            <person name="Kyrpides N."/>
            <person name="Mavromatis K."/>
            <person name="Markowitz V."/>
            <person name="Palaniappan K."/>
            <person name="Ivanova N."/>
            <person name="Schaumberg A."/>
            <person name="Pati A."/>
            <person name="Liolios K."/>
            <person name="Nordberg H.P."/>
            <person name="Cantor M.N."/>
            <person name="Hua S.X."/>
            <person name="Woyke T."/>
        </authorList>
    </citation>
    <scope>NUCLEOTIDE SEQUENCE [LARGE SCALE GENOMIC DNA]</scope>
    <source>
        <strain evidence="15 16">DSM 2278</strain>
    </source>
</reference>
<gene>
    <name evidence="15" type="ORF">MettiDRAFT_2799</name>
</gene>
<comment type="caution">
    <text evidence="15">The sequence shown here is derived from an EMBL/GenBank/DDBJ whole genome shotgun (WGS) entry which is preliminary data.</text>
</comment>
<protein>
    <recommendedName>
        <fullName evidence="3">histidine kinase</fullName>
        <ecNumber evidence="3">2.7.13.3</ecNumber>
    </recommendedName>
</protein>
<dbReference type="InterPro" id="IPR004358">
    <property type="entry name" value="Sig_transdc_His_kin-like_C"/>
</dbReference>
<dbReference type="CDD" id="cd16922">
    <property type="entry name" value="HATPase_EvgS-ArcB-TorS-like"/>
    <property type="match status" value="1"/>
</dbReference>
<comment type="catalytic activity">
    <reaction evidence="1">
        <text>ATP + protein L-histidine = ADP + protein N-phospho-L-histidine.</text>
        <dbReference type="EC" id="2.7.13.3"/>
    </reaction>
</comment>
<evidence type="ECO:0000256" key="10">
    <source>
        <dbReference type="ARBA" id="ARBA00023136"/>
    </source>
</evidence>
<keyword evidence="11" id="KW-0131">Cell cycle</keyword>
<dbReference type="CDD" id="cd00130">
    <property type="entry name" value="PAS"/>
    <property type="match status" value="1"/>
</dbReference>
<dbReference type="PANTHER" id="PTHR43047:SF72">
    <property type="entry name" value="OSMOSENSING HISTIDINE PROTEIN KINASE SLN1"/>
    <property type="match status" value="1"/>
</dbReference>
<feature type="domain" description="PAC" evidence="14">
    <location>
        <begin position="216"/>
        <end position="267"/>
    </location>
</feature>
<dbReference type="PROSITE" id="PS50112">
    <property type="entry name" value="PAS"/>
    <property type="match status" value="1"/>
</dbReference>
<feature type="domain" description="Histidine kinase" evidence="12">
    <location>
        <begin position="407"/>
        <end position="625"/>
    </location>
</feature>
<evidence type="ECO:0000256" key="3">
    <source>
        <dbReference type="ARBA" id="ARBA00012438"/>
    </source>
</evidence>
<evidence type="ECO:0000256" key="9">
    <source>
        <dbReference type="ARBA" id="ARBA00023012"/>
    </source>
</evidence>
<dbReference type="FunFam" id="3.30.565.10:FF:000010">
    <property type="entry name" value="Sensor histidine kinase RcsC"/>
    <property type="match status" value="1"/>
</dbReference>
<dbReference type="Pfam" id="PF13426">
    <property type="entry name" value="PAS_9"/>
    <property type="match status" value="2"/>
</dbReference>
<dbReference type="InterPro" id="IPR003661">
    <property type="entry name" value="HisK_dim/P_dom"/>
</dbReference>
<evidence type="ECO:0000259" key="13">
    <source>
        <dbReference type="PROSITE" id="PS50112"/>
    </source>
</evidence>
<dbReference type="Pfam" id="PF02518">
    <property type="entry name" value="HATPase_c"/>
    <property type="match status" value="1"/>
</dbReference>
<dbReference type="GO" id="GO:0009927">
    <property type="term" value="F:histidine phosphotransfer kinase activity"/>
    <property type="evidence" value="ECO:0007669"/>
    <property type="project" value="TreeGrafter"/>
</dbReference>
<dbReference type="PROSITE" id="PS50113">
    <property type="entry name" value="PAC"/>
    <property type="match status" value="1"/>
</dbReference>
<dbReference type="GO" id="GO:0005524">
    <property type="term" value="F:ATP binding"/>
    <property type="evidence" value="ECO:0007669"/>
    <property type="project" value="UniProtKB-KW"/>
</dbReference>
<evidence type="ECO:0000259" key="12">
    <source>
        <dbReference type="PROSITE" id="PS50109"/>
    </source>
</evidence>
<dbReference type="RefSeq" id="WP_023846435.1">
    <property type="nucleotide sequence ID" value="NZ_AZAJ01000001.1"/>
</dbReference>
<dbReference type="PRINTS" id="PR00344">
    <property type="entry name" value="BCTRLSENSOR"/>
</dbReference>
<dbReference type="PANTHER" id="PTHR43047">
    <property type="entry name" value="TWO-COMPONENT HISTIDINE PROTEIN KINASE"/>
    <property type="match status" value="1"/>
</dbReference>
<keyword evidence="4" id="KW-0597">Phosphoprotein</keyword>